<dbReference type="EC" id="2.7.13.3" evidence="3"/>
<dbReference type="Pfam" id="PF00512">
    <property type="entry name" value="HisKA"/>
    <property type="match status" value="1"/>
</dbReference>
<dbReference type="FunFam" id="1.10.287.130:FF:000001">
    <property type="entry name" value="Two-component sensor histidine kinase"/>
    <property type="match status" value="1"/>
</dbReference>
<keyword evidence="13" id="KW-0175">Coiled coil</keyword>
<dbReference type="Gene3D" id="3.30.565.10">
    <property type="entry name" value="Histidine kinase-like ATPase, C-terminal domain"/>
    <property type="match status" value="1"/>
</dbReference>
<dbReference type="SUPFAM" id="SSF55785">
    <property type="entry name" value="PYP-like sensor domain (PAS domain)"/>
    <property type="match status" value="1"/>
</dbReference>
<dbReference type="SUPFAM" id="SSF55874">
    <property type="entry name" value="ATPase domain of HSP90 chaperone/DNA topoisomerase II/histidine kinase"/>
    <property type="match status" value="1"/>
</dbReference>
<dbReference type="GO" id="GO:0016020">
    <property type="term" value="C:membrane"/>
    <property type="evidence" value="ECO:0007669"/>
    <property type="project" value="UniProtKB-SubCell"/>
</dbReference>
<dbReference type="Pfam" id="PF02518">
    <property type="entry name" value="HATPase_c"/>
    <property type="match status" value="1"/>
</dbReference>
<dbReference type="NCBIfam" id="TIGR00229">
    <property type="entry name" value="sensory_box"/>
    <property type="match status" value="1"/>
</dbReference>
<feature type="domain" description="PAS" evidence="15">
    <location>
        <begin position="1961"/>
        <end position="2006"/>
    </location>
</feature>
<dbReference type="InterPro" id="IPR005467">
    <property type="entry name" value="His_kinase_dom"/>
</dbReference>
<dbReference type="InterPro" id="IPR003018">
    <property type="entry name" value="GAF"/>
</dbReference>
<evidence type="ECO:0000256" key="2">
    <source>
        <dbReference type="ARBA" id="ARBA00004141"/>
    </source>
</evidence>
<dbReference type="RefSeq" id="WP_062193463.1">
    <property type="nucleotide sequence ID" value="NZ_DF967965.1"/>
</dbReference>
<evidence type="ECO:0000256" key="13">
    <source>
        <dbReference type="SAM" id="Coils"/>
    </source>
</evidence>
<gene>
    <name evidence="16" type="ORF">DEQ80_03470</name>
</gene>
<comment type="catalytic activity">
    <reaction evidence="1">
        <text>ATP + protein L-histidine = ADP + protein N-phospho-L-histidine.</text>
        <dbReference type="EC" id="2.7.13.3"/>
    </reaction>
</comment>
<keyword evidence="7" id="KW-0547">Nucleotide-binding</keyword>
<dbReference type="SMART" id="SM00091">
    <property type="entry name" value="PAS"/>
    <property type="match status" value="2"/>
</dbReference>
<dbReference type="Gene3D" id="3.30.450.20">
    <property type="entry name" value="PAS domain"/>
    <property type="match status" value="1"/>
</dbReference>
<evidence type="ECO:0000256" key="6">
    <source>
        <dbReference type="ARBA" id="ARBA00022692"/>
    </source>
</evidence>
<dbReference type="GO" id="GO:0030295">
    <property type="term" value="F:protein kinase activator activity"/>
    <property type="evidence" value="ECO:0007669"/>
    <property type="project" value="TreeGrafter"/>
</dbReference>
<evidence type="ECO:0000256" key="10">
    <source>
        <dbReference type="ARBA" id="ARBA00022989"/>
    </source>
</evidence>
<keyword evidence="4" id="KW-0597">Phosphoprotein</keyword>
<feature type="coiled-coil region" evidence="13">
    <location>
        <begin position="1025"/>
        <end position="1080"/>
    </location>
</feature>
<dbReference type="PROSITE" id="PS50109">
    <property type="entry name" value="HIS_KIN"/>
    <property type="match status" value="1"/>
</dbReference>
<evidence type="ECO:0000256" key="12">
    <source>
        <dbReference type="ARBA" id="ARBA00023136"/>
    </source>
</evidence>
<dbReference type="GO" id="GO:0007234">
    <property type="term" value="P:osmosensory signaling via phosphorelay pathway"/>
    <property type="evidence" value="ECO:0007669"/>
    <property type="project" value="TreeGrafter"/>
</dbReference>
<dbReference type="InterPro" id="IPR000014">
    <property type="entry name" value="PAS"/>
</dbReference>
<dbReference type="Proteomes" id="UP000264141">
    <property type="component" value="Unassembled WGS sequence"/>
</dbReference>
<keyword evidence="10" id="KW-1133">Transmembrane helix</keyword>
<keyword evidence="6" id="KW-0812">Transmembrane</keyword>
<proteinExistence type="predicted"/>
<dbReference type="GO" id="GO:0000156">
    <property type="term" value="F:phosphorelay response regulator activity"/>
    <property type="evidence" value="ECO:0007669"/>
    <property type="project" value="TreeGrafter"/>
</dbReference>
<dbReference type="InterPro" id="IPR036890">
    <property type="entry name" value="HATPase_C_sf"/>
</dbReference>
<accession>A0A3D1JGL7</accession>
<evidence type="ECO:0000259" key="14">
    <source>
        <dbReference type="PROSITE" id="PS50109"/>
    </source>
</evidence>
<dbReference type="Pfam" id="PF00989">
    <property type="entry name" value="PAS"/>
    <property type="match status" value="1"/>
</dbReference>
<dbReference type="Pfam" id="PF13185">
    <property type="entry name" value="GAF_2"/>
    <property type="match status" value="5"/>
</dbReference>
<organism evidence="16 17">
    <name type="scientific">Anaerolinea thermolimosa</name>
    <dbReference type="NCBI Taxonomy" id="229919"/>
    <lineage>
        <taxon>Bacteria</taxon>
        <taxon>Bacillati</taxon>
        <taxon>Chloroflexota</taxon>
        <taxon>Anaerolineae</taxon>
        <taxon>Anaerolineales</taxon>
        <taxon>Anaerolineaceae</taxon>
        <taxon>Anaerolinea</taxon>
    </lineage>
</organism>
<keyword evidence="12" id="KW-0472">Membrane</keyword>
<dbReference type="InterPro" id="IPR003594">
    <property type="entry name" value="HATPase_dom"/>
</dbReference>
<evidence type="ECO:0000256" key="4">
    <source>
        <dbReference type="ARBA" id="ARBA00022553"/>
    </source>
</evidence>
<protein>
    <recommendedName>
        <fullName evidence="3">histidine kinase</fullName>
        <ecNumber evidence="3">2.7.13.3</ecNumber>
    </recommendedName>
</protein>
<evidence type="ECO:0000256" key="1">
    <source>
        <dbReference type="ARBA" id="ARBA00000085"/>
    </source>
</evidence>
<evidence type="ECO:0000256" key="7">
    <source>
        <dbReference type="ARBA" id="ARBA00022741"/>
    </source>
</evidence>
<dbReference type="InterPro" id="IPR035965">
    <property type="entry name" value="PAS-like_dom_sf"/>
</dbReference>
<dbReference type="InterPro" id="IPR013767">
    <property type="entry name" value="PAS_fold"/>
</dbReference>
<dbReference type="OrthoDB" id="1931120at2"/>
<dbReference type="GO" id="GO:0000155">
    <property type="term" value="F:phosphorelay sensor kinase activity"/>
    <property type="evidence" value="ECO:0007669"/>
    <property type="project" value="InterPro"/>
</dbReference>
<keyword evidence="8" id="KW-0418">Kinase</keyword>
<evidence type="ECO:0000256" key="8">
    <source>
        <dbReference type="ARBA" id="ARBA00022777"/>
    </source>
</evidence>
<dbReference type="CDD" id="cd00130">
    <property type="entry name" value="PAS"/>
    <property type="match status" value="1"/>
</dbReference>
<keyword evidence="11" id="KW-0902">Two-component regulatory system</keyword>
<evidence type="ECO:0000313" key="16">
    <source>
        <dbReference type="EMBL" id="HCE16898.1"/>
    </source>
</evidence>
<dbReference type="Pfam" id="PF01590">
    <property type="entry name" value="GAF"/>
    <property type="match status" value="3"/>
</dbReference>
<comment type="caution">
    <text evidence="16">The sequence shown here is derived from an EMBL/GenBank/DDBJ whole genome shotgun (WGS) entry which is preliminary data.</text>
</comment>
<dbReference type="CDD" id="cd00082">
    <property type="entry name" value="HisKA"/>
    <property type="match status" value="1"/>
</dbReference>
<dbReference type="STRING" id="229919.GCA_001050195_02167"/>
<feature type="domain" description="PAS" evidence="15">
    <location>
        <begin position="36"/>
        <end position="93"/>
    </location>
</feature>
<dbReference type="InterPro" id="IPR003661">
    <property type="entry name" value="HisK_dim/P_dom"/>
</dbReference>
<dbReference type="Gene3D" id="3.30.450.40">
    <property type="match status" value="10"/>
</dbReference>
<dbReference type="SMART" id="SM00065">
    <property type="entry name" value="GAF"/>
    <property type="match status" value="10"/>
</dbReference>
<dbReference type="SMART" id="SM00388">
    <property type="entry name" value="HisKA"/>
    <property type="match status" value="1"/>
</dbReference>
<dbReference type="PROSITE" id="PS50112">
    <property type="entry name" value="PAS"/>
    <property type="match status" value="2"/>
</dbReference>
<dbReference type="PANTHER" id="PTHR42878:SF7">
    <property type="entry name" value="SENSOR HISTIDINE KINASE GLRK"/>
    <property type="match status" value="1"/>
</dbReference>
<dbReference type="InterPro" id="IPR036097">
    <property type="entry name" value="HisK_dim/P_sf"/>
</dbReference>
<dbReference type="PANTHER" id="PTHR42878">
    <property type="entry name" value="TWO-COMPONENT HISTIDINE KINASE"/>
    <property type="match status" value="1"/>
</dbReference>
<dbReference type="GO" id="GO:0006355">
    <property type="term" value="P:regulation of DNA-templated transcription"/>
    <property type="evidence" value="ECO:0007669"/>
    <property type="project" value="InterPro"/>
</dbReference>
<comment type="subcellular location">
    <subcellularLocation>
        <location evidence="2">Membrane</location>
        <topology evidence="2">Multi-pass membrane protein</topology>
    </subcellularLocation>
</comment>
<dbReference type="SUPFAM" id="SSF47384">
    <property type="entry name" value="Homodimeric domain of signal transducing histidine kinase"/>
    <property type="match status" value="1"/>
</dbReference>
<dbReference type="FunFam" id="3.30.565.10:FF:000006">
    <property type="entry name" value="Sensor histidine kinase WalK"/>
    <property type="match status" value="1"/>
</dbReference>
<sequence length="2318" mass="256280">MDTLHLGLGLVLVGLFFFATAFLVTRATPALRPRENDLLVAQSLQGNLEDAVLVVRSGGRVSAMNERARQVFGLEAEELPDLERLVRRIRPPDAFLNLCAAEGQAHFTLDDRFVEATSYRLVFSQETLIVVALRFPELAAELTGQETGASAQTLRIFTELSAAMAASLDVEETIQAVMENVEKLIPADFLEITIWNADTQQLTPYRYGWQSTSQRGLLKVSPPYRHVEGTSGYLYRERSPLWIQDVIQRSDLHPESERMPGVRSYLGVPLMVGREFVGTLELGSRTPEAFHEADLTLLRLLSGQAAVAIHNALIYREEKERSAELSGLSQLAQAFGSVRDPRNLFSRLVESIAPLLRVEILGFILYNENQRMLEAQIPFHGLPDQIVELYRAPVPVNSAAEQMLLDQDVLISEDASSDPQWEALGLSFVAQAASLRETVLVPLNSGGQMLGYLQAANHPGGGSFSPSELHLLTIIANQAASIIENATLVQQARQRAQRAEALRRISSLAGSAATLDEILKYSIQEFTRLLRADVGAIYLLDPSSSQLQLHQASLFGAASLPDECRQLLVDQPEFPFTITGSQRLLKIDSLSDSDAVIPFYREAFKVWGAQSVIGVPLIVRSEGIGELLFVSREAHFFDHADVQMIATAAGQLAGSVEQMALRSQTDESLRRRLEQLTAITRLSRELNGFSRLSDLIQRVHTEALQLTRADCGILLVFQDRVGEDGLPSVREAFGLTCQPGLTWVERKVLARNSSILVRSIHQEAEEPPHEGVLACLSVPFFHRQRVIGLISLHSRSENGLDESALETMQTLAMQVGAAMGNLIQAEEQAQRNLLLKRELDTLAELLRVSRLLKPTLPLEESLITISEAIRQATPFQVVVISVVDAQDGHLRRVVGSGLSPEQWEELRSHRQPWSGLKNLLRPEFRNGSVYFIPADQTPIIPPEVHTLPVTPGGDSHSPDAWNADDFLLVPLYDSSNEPIGLISVDAPSDGRRPDRPTFEALDVFGLQAGLMIENHRRTSSLESRVAVLENTRQQLMHVAETARQNLPVLLRKDLEQTLALQDLSNRIERIRALLEIAAQAAAEEEASAVLQTLCRGLLMHFAMQTALIAEASSGGVRLVDTLGTVPEGTNPEALMGQRNPFHWLLQEGQEARGVLLISSLENDPDWHGTPLLSALGARSVIALRLTGTENPTAVMAVGRRNLGVFSEEDYRVFRQVADQVGTSLQNLRLLTETKRRLDEVNLLLEFSRSLGSLEPESILTTLVENVRKVLPQAQAAWAGMIHEQQLTVIPQVSRGYADDEAHRMIRYSLVSATGILGEEPRLLLLRVLRSGEPLRVAEVDFATQYQLSSEDLMRYRQATRGKLPVSCMVLPLRPADRISGVLVLENFETSGAFSPEDEALAYSFAQQAALALDNARLFQAAESRADQLLNLTRASAKLTASLRQEELIGSLLDYLATVIPYETATLWMRRGNVLSILAAQGFEDNESRIGLTAAVEDSALFREMIQTGEPVTVRDVRADPRFPSLVEPENLSWLGMPLIVKGEVIGLLALEKREAGFYSPEHIHAAATFAGQVAAALENARLFEESLRRAGELDQRSRRLALLNRLSEELGASLEMGTILQVTAEHMLGALNASIVAGVMIGPGDKYILEIETPPQRAHLPMALLDVPLFDRLKDSKGIFSTVQVSGEPDLAPMFEAYFAPRGILSVLIVPLLAGGTLYGWLMVQKNVSYRFTVSEIELARTVCNQAAIAIQNARLFEETRTLSEFLERRVEERTSELRREHQNSQTLLRIISELSTSLDMGLVMSRALMVINESIGSQESLAMLLESTQKPYRAGEALTSAGGAAENGLALERRIMREAARSRQSLLIEDIAKESHWLEEGSSLPAYRSVLAAPLIMGEDALGALLLFHREAGFFQASQLGLVEATARQIAITINNAELFNLIRDQSENLGNMLREQQIEASRSRAILEAVADGVIVTDASGQVTLFNASAERILDLPVNEVIGKRLDAFTGVWGRSSLSWVRTIQQWLKDPQSYKGDDFADEFDLDTGSVIAVHLAPVFWRSQFLGTVSILRDITHEVQVDRMKSEFVANVSHELRTPMTSIKGYVEIMLMGAAGELTAQQRHFLEIVRSNTERLGTLVNDLLDLSRIESGRVKLNYQWLDLREIAHEVILDVQRRSREENKPMTFALQAADDLPQVMGDLERIRQVIGNLVSNGYNYTPANGTVTVVLSHQNGEIQVDVKDTGIGIAPDEQPRMFERFYRGEHPLVLATAGTGLGLAVAKTLVEMHRGRIWFTSPGIPGEGSTFSFTLPLDQNLE</sequence>
<keyword evidence="9" id="KW-0067">ATP-binding</keyword>
<evidence type="ECO:0000256" key="11">
    <source>
        <dbReference type="ARBA" id="ARBA00023012"/>
    </source>
</evidence>
<keyword evidence="5" id="KW-0808">Transferase</keyword>
<dbReference type="SUPFAM" id="SSF55781">
    <property type="entry name" value="GAF domain-like"/>
    <property type="match status" value="10"/>
</dbReference>
<evidence type="ECO:0000256" key="3">
    <source>
        <dbReference type="ARBA" id="ARBA00012438"/>
    </source>
</evidence>
<evidence type="ECO:0000259" key="15">
    <source>
        <dbReference type="PROSITE" id="PS50112"/>
    </source>
</evidence>
<evidence type="ECO:0000313" key="17">
    <source>
        <dbReference type="Proteomes" id="UP000264141"/>
    </source>
</evidence>
<dbReference type="SMART" id="SM00387">
    <property type="entry name" value="HATPase_c"/>
    <property type="match status" value="1"/>
</dbReference>
<evidence type="ECO:0000256" key="9">
    <source>
        <dbReference type="ARBA" id="ARBA00022840"/>
    </source>
</evidence>
<dbReference type="InterPro" id="IPR004358">
    <property type="entry name" value="Sig_transdc_His_kin-like_C"/>
</dbReference>
<evidence type="ECO:0000256" key="5">
    <source>
        <dbReference type="ARBA" id="ARBA00022679"/>
    </source>
</evidence>
<dbReference type="GO" id="GO:0005524">
    <property type="term" value="F:ATP binding"/>
    <property type="evidence" value="ECO:0007669"/>
    <property type="project" value="UniProtKB-KW"/>
</dbReference>
<dbReference type="EMBL" id="DPBP01000017">
    <property type="protein sequence ID" value="HCE16898.1"/>
    <property type="molecule type" value="Genomic_DNA"/>
</dbReference>
<name>A0A3D1JGL7_9CHLR</name>
<dbReference type="PRINTS" id="PR00344">
    <property type="entry name" value="BCTRLSENSOR"/>
</dbReference>
<dbReference type="InterPro" id="IPR029016">
    <property type="entry name" value="GAF-like_dom_sf"/>
</dbReference>
<feature type="domain" description="Histidine kinase" evidence="14">
    <location>
        <begin position="2092"/>
        <end position="2315"/>
    </location>
</feature>
<reference evidence="16 17" key="1">
    <citation type="journal article" date="2018" name="Nat. Biotechnol.">
        <title>A standardized bacterial taxonomy based on genome phylogeny substantially revises the tree of life.</title>
        <authorList>
            <person name="Parks D.H."/>
            <person name="Chuvochina M."/>
            <person name="Waite D.W."/>
            <person name="Rinke C."/>
            <person name="Skarshewski A."/>
            <person name="Chaumeil P.A."/>
            <person name="Hugenholtz P."/>
        </authorList>
    </citation>
    <scope>NUCLEOTIDE SEQUENCE [LARGE SCALE GENOMIC DNA]</scope>
    <source>
        <strain evidence="16">UBA8781</strain>
    </source>
</reference>
<dbReference type="InterPro" id="IPR050351">
    <property type="entry name" value="BphY/WalK/GraS-like"/>
</dbReference>
<dbReference type="Gene3D" id="1.10.287.130">
    <property type="match status" value="1"/>
</dbReference>